<reference evidence="2" key="1">
    <citation type="submission" date="2020-04" db="EMBL/GenBank/DDBJ databases">
        <authorList>
            <person name="Zhang T."/>
        </authorList>
    </citation>
    <scope>NUCLEOTIDE SEQUENCE</scope>
    <source>
        <strain evidence="2">HKST-UBA01</strain>
    </source>
</reference>
<accession>A0A955RPZ3</accession>
<feature type="transmembrane region" description="Helical" evidence="1">
    <location>
        <begin position="86"/>
        <end position="108"/>
    </location>
</feature>
<comment type="caution">
    <text evidence="2">The sequence shown here is derived from an EMBL/GenBank/DDBJ whole genome shotgun (WGS) entry which is preliminary data.</text>
</comment>
<name>A0A955RPZ3_UNCKA</name>
<keyword evidence="1" id="KW-0472">Membrane</keyword>
<dbReference type="EMBL" id="JAGQKX010000027">
    <property type="protein sequence ID" value="MCA9390073.1"/>
    <property type="molecule type" value="Genomic_DNA"/>
</dbReference>
<proteinExistence type="predicted"/>
<gene>
    <name evidence="2" type="ORF">KC571_01605</name>
</gene>
<evidence type="ECO:0000313" key="3">
    <source>
        <dbReference type="Proteomes" id="UP000701698"/>
    </source>
</evidence>
<sequence length="110" mass="12212">MKMQLLPNTKLGWWSVGLILAMFVLFTLGFTLPDTLYAGVQSGKTMLEDFEARPALALTMFAGMGFGIAACITGCWGIYRKKERSWLVFVSTLLGFGLILLFIGEILFPH</sequence>
<evidence type="ECO:0000256" key="1">
    <source>
        <dbReference type="SAM" id="Phobius"/>
    </source>
</evidence>
<protein>
    <submittedName>
        <fullName evidence="2">Uncharacterized protein</fullName>
    </submittedName>
</protein>
<dbReference type="AlphaFoldDB" id="A0A955RPZ3"/>
<evidence type="ECO:0000313" key="2">
    <source>
        <dbReference type="EMBL" id="MCA9390073.1"/>
    </source>
</evidence>
<keyword evidence="1" id="KW-1133">Transmembrane helix</keyword>
<reference evidence="2" key="2">
    <citation type="journal article" date="2021" name="Microbiome">
        <title>Successional dynamics and alternative stable states in a saline activated sludge microbial community over 9 years.</title>
        <authorList>
            <person name="Wang Y."/>
            <person name="Ye J."/>
            <person name="Ju F."/>
            <person name="Liu L."/>
            <person name="Boyd J.A."/>
            <person name="Deng Y."/>
            <person name="Parks D.H."/>
            <person name="Jiang X."/>
            <person name="Yin X."/>
            <person name="Woodcroft B.J."/>
            <person name="Tyson G.W."/>
            <person name="Hugenholtz P."/>
            <person name="Polz M.F."/>
            <person name="Zhang T."/>
        </authorList>
    </citation>
    <scope>NUCLEOTIDE SEQUENCE</scope>
    <source>
        <strain evidence="2">HKST-UBA01</strain>
    </source>
</reference>
<feature type="transmembrane region" description="Helical" evidence="1">
    <location>
        <begin position="52"/>
        <end position="79"/>
    </location>
</feature>
<feature type="transmembrane region" description="Helical" evidence="1">
    <location>
        <begin position="12"/>
        <end position="32"/>
    </location>
</feature>
<keyword evidence="1" id="KW-0812">Transmembrane</keyword>
<organism evidence="2 3">
    <name type="scientific">candidate division WWE3 bacterium</name>
    <dbReference type="NCBI Taxonomy" id="2053526"/>
    <lineage>
        <taxon>Bacteria</taxon>
        <taxon>Katanobacteria</taxon>
    </lineage>
</organism>
<dbReference type="Proteomes" id="UP000701698">
    <property type="component" value="Unassembled WGS sequence"/>
</dbReference>